<dbReference type="GO" id="GO:0008725">
    <property type="term" value="F:DNA-3-methyladenine glycosylase activity"/>
    <property type="evidence" value="ECO:0007669"/>
    <property type="project" value="InterPro"/>
</dbReference>
<keyword evidence="4" id="KW-1185">Reference proteome</keyword>
<dbReference type="Pfam" id="PF03352">
    <property type="entry name" value="Adenine_glyco"/>
    <property type="match status" value="1"/>
</dbReference>
<proteinExistence type="predicted"/>
<dbReference type="AlphaFoldDB" id="A0A6A1W5L2"/>
<evidence type="ECO:0000256" key="2">
    <source>
        <dbReference type="SAM" id="MobiDB-lite"/>
    </source>
</evidence>
<protein>
    <submittedName>
        <fullName evidence="3">Putative GMP synthase [glutamine-hydrolyzing]</fullName>
    </submittedName>
</protein>
<organism evidence="3 4">
    <name type="scientific">Morella rubra</name>
    <name type="common">Chinese bayberry</name>
    <dbReference type="NCBI Taxonomy" id="262757"/>
    <lineage>
        <taxon>Eukaryota</taxon>
        <taxon>Viridiplantae</taxon>
        <taxon>Streptophyta</taxon>
        <taxon>Embryophyta</taxon>
        <taxon>Tracheophyta</taxon>
        <taxon>Spermatophyta</taxon>
        <taxon>Magnoliopsida</taxon>
        <taxon>eudicotyledons</taxon>
        <taxon>Gunneridae</taxon>
        <taxon>Pentapetalae</taxon>
        <taxon>rosids</taxon>
        <taxon>fabids</taxon>
        <taxon>Fagales</taxon>
        <taxon>Myricaceae</taxon>
        <taxon>Morella</taxon>
    </lineage>
</organism>
<dbReference type="GO" id="GO:0046872">
    <property type="term" value="F:metal ion binding"/>
    <property type="evidence" value="ECO:0007669"/>
    <property type="project" value="UniProtKB-KW"/>
</dbReference>
<feature type="compositionally biased region" description="Low complexity" evidence="2">
    <location>
        <begin position="64"/>
        <end position="79"/>
    </location>
</feature>
<feature type="compositionally biased region" description="Basic residues" evidence="2">
    <location>
        <begin position="82"/>
        <end position="93"/>
    </location>
</feature>
<feature type="region of interest" description="Disordered" evidence="2">
    <location>
        <begin position="1"/>
        <end position="99"/>
    </location>
</feature>
<gene>
    <name evidence="3" type="ORF">CJ030_MR3G015795</name>
</gene>
<dbReference type="Gene3D" id="1.10.340.30">
    <property type="entry name" value="Hypothetical protein, domain 2"/>
    <property type="match status" value="1"/>
</dbReference>
<dbReference type="OrthoDB" id="3941538at2759"/>
<keyword evidence="1" id="KW-0479">Metal-binding</keyword>
<feature type="compositionally biased region" description="Basic and acidic residues" evidence="2">
    <location>
        <begin position="29"/>
        <end position="42"/>
    </location>
</feature>
<feature type="binding site" evidence="1">
    <location>
        <position position="363"/>
    </location>
    <ligand>
        <name>Zn(2+)</name>
        <dbReference type="ChEBI" id="CHEBI:29105"/>
    </ligand>
</feature>
<dbReference type="GO" id="GO:0006284">
    <property type="term" value="P:base-excision repair"/>
    <property type="evidence" value="ECO:0007669"/>
    <property type="project" value="InterPro"/>
</dbReference>
<sequence>MSVATKLQLSAKPVSEARAILGPAGNRVRVSDEPKRKPEHPKTPQRPRKPASEILEPAVRNNISVDSSCSSDSSSSSSSAKKTVKPRTVRRNGFKPAKVVPEGGEAAALSSPKISGPPKRCDWITPYSAVCVALGRLLGGEQWLLYPSKLNSFRKGQANSLIIPDYRARVTMSKLFTPASRIDTLSNIKGIWDNPNYTLFHDEEWGVPVYDDQKLFELLVFSQALAELSWPAILDKREIFRKLLDNFNLSSVAQYTEKKLMSLTVNGSLLLSEPKLRAVVENSKQMLKIQQEFGSFSNYCWSFVNHKPVRNGFRYARQVPAKTPKAELISKDLMQRGFRCVGPTVVYSFMQVAGIANDHLLTCFRYQECNTDLKKDLKPKSQEMQVLTEALENT</sequence>
<evidence type="ECO:0000313" key="4">
    <source>
        <dbReference type="Proteomes" id="UP000516437"/>
    </source>
</evidence>
<feature type="binding site" evidence="1">
    <location>
        <position position="201"/>
    </location>
    <ligand>
        <name>Zn(2+)</name>
        <dbReference type="ChEBI" id="CHEBI:29105"/>
    </ligand>
</feature>
<reference evidence="3 4" key="1">
    <citation type="journal article" date="2019" name="Plant Biotechnol. J.">
        <title>The red bayberry genome and genetic basis of sex determination.</title>
        <authorList>
            <person name="Jia H.M."/>
            <person name="Jia H.J."/>
            <person name="Cai Q.L."/>
            <person name="Wang Y."/>
            <person name="Zhao H.B."/>
            <person name="Yang W.F."/>
            <person name="Wang G.Y."/>
            <person name="Li Y.H."/>
            <person name="Zhan D.L."/>
            <person name="Shen Y.T."/>
            <person name="Niu Q.F."/>
            <person name="Chang L."/>
            <person name="Qiu J."/>
            <person name="Zhao L."/>
            <person name="Xie H.B."/>
            <person name="Fu W.Y."/>
            <person name="Jin J."/>
            <person name="Li X.W."/>
            <person name="Jiao Y."/>
            <person name="Zhou C.C."/>
            <person name="Tu T."/>
            <person name="Chai C.Y."/>
            <person name="Gao J.L."/>
            <person name="Fan L.J."/>
            <person name="van de Weg E."/>
            <person name="Wang J.Y."/>
            <person name="Gao Z.S."/>
        </authorList>
    </citation>
    <scope>NUCLEOTIDE SEQUENCE [LARGE SCALE GENOMIC DNA]</scope>
    <source>
        <tissue evidence="3">Leaves</tissue>
    </source>
</reference>
<dbReference type="InterPro" id="IPR011257">
    <property type="entry name" value="DNA_glycosylase"/>
</dbReference>
<keyword evidence="1" id="KW-0862">Zinc</keyword>
<evidence type="ECO:0000256" key="1">
    <source>
        <dbReference type="PIRSR" id="PIRSR605019-1"/>
    </source>
</evidence>
<feature type="binding site" evidence="1">
    <location>
        <position position="359"/>
    </location>
    <ligand>
        <name>Zn(2+)</name>
        <dbReference type="ChEBI" id="CHEBI:29105"/>
    </ligand>
</feature>
<dbReference type="PANTHER" id="PTHR31116:SF25">
    <property type="entry name" value="DNA GLYCOSYLASE SUPERFAMILY PROTEIN"/>
    <property type="match status" value="1"/>
</dbReference>
<dbReference type="PANTHER" id="PTHR31116">
    <property type="entry name" value="OS04G0501200 PROTEIN"/>
    <property type="match status" value="1"/>
</dbReference>
<dbReference type="Proteomes" id="UP000516437">
    <property type="component" value="Chromosome 3"/>
</dbReference>
<accession>A0A6A1W5L2</accession>
<dbReference type="SUPFAM" id="SSF48150">
    <property type="entry name" value="DNA-glycosylase"/>
    <property type="match status" value="1"/>
</dbReference>
<dbReference type="EMBL" id="RXIC02000021">
    <property type="protein sequence ID" value="KAB1220542.1"/>
    <property type="molecule type" value="Genomic_DNA"/>
</dbReference>
<name>A0A6A1W5L2_9ROSI</name>
<dbReference type="InterPro" id="IPR005019">
    <property type="entry name" value="Adenine_glyco"/>
</dbReference>
<evidence type="ECO:0000313" key="3">
    <source>
        <dbReference type="EMBL" id="KAB1220542.1"/>
    </source>
</evidence>
<comment type="caution">
    <text evidence="3">The sequence shown here is derived from an EMBL/GenBank/DDBJ whole genome shotgun (WGS) entry which is preliminary data.</text>
</comment>